<evidence type="ECO:0000313" key="2">
    <source>
        <dbReference type="Proteomes" id="UP001050975"/>
    </source>
</evidence>
<organism evidence="1 2">
    <name type="scientific">Microseira wollei NIES-4236</name>
    <dbReference type="NCBI Taxonomy" id="2530354"/>
    <lineage>
        <taxon>Bacteria</taxon>
        <taxon>Bacillati</taxon>
        <taxon>Cyanobacteriota</taxon>
        <taxon>Cyanophyceae</taxon>
        <taxon>Oscillatoriophycideae</taxon>
        <taxon>Aerosakkonematales</taxon>
        <taxon>Aerosakkonemataceae</taxon>
        <taxon>Microseira</taxon>
    </lineage>
</organism>
<name>A0AAV3X9M4_9CYAN</name>
<sequence>MEKAVTLEEALRLAMQLELVDKVKTRSHSVKQRDRSFQQTASAQLMLSNGQPAFLRC</sequence>
<evidence type="ECO:0008006" key="3">
    <source>
        <dbReference type="Google" id="ProtNLM"/>
    </source>
</evidence>
<evidence type="ECO:0000313" key="1">
    <source>
        <dbReference type="EMBL" id="GET39527.1"/>
    </source>
</evidence>
<gene>
    <name evidence="1" type="ORF">MiSe_42970</name>
</gene>
<accession>A0AAV3X9M4</accession>
<protein>
    <recommendedName>
        <fullName evidence="3">Transposase</fullName>
    </recommendedName>
</protein>
<dbReference type="EMBL" id="BLAY01000067">
    <property type="protein sequence ID" value="GET39527.1"/>
    <property type="molecule type" value="Genomic_DNA"/>
</dbReference>
<keyword evidence="2" id="KW-1185">Reference proteome</keyword>
<dbReference type="Proteomes" id="UP001050975">
    <property type="component" value="Unassembled WGS sequence"/>
</dbReference>
<reference evidence="1" key="1">
    <citation type="submission" date="2019-10" db="EMBL/GenBank/DDBJ databases">
        <title>Draft genome sequece of Microseira wollei NIES-4236.</title>
        <authorList>
            <person name="Yamaguchi H."/>
            <person name="Suzuki S."/>
            <person name="Kawachi M."/>
        </authorList>
    </citation>
    <scope>NUCLEOTIDE SEQUENCE</scope>
    <source>
        <strain evidence="1">NIES-4236</strain>
    </source>
</reference>
<comment type="caution">
    <text evidence="1">The sequence shown here is derived from an EMBL/GenBank/DDBJ whole genome shotgun (WGS) entry which is preliminary data.</text>
</comment>
<dbReference type="AlphaFoldDB" id="A0AAV3X9M4"/>
<proteinExistence type="predicted"/>